<protein>
    <submittedName>
        <fullName evidence="1">Uncharacterized protein</fullName>
    </submittedName>
</protein>
<name>A0A5J4ZSX3_9ASTE</name>
<evidence type="ECO:0000313" key="1">
    <source>
        <dbReference type="EMBL" id="KAA8520828.1"/>
    </source>
</evidence>
<gene>
    <name evidence="1" type="ORF">F0562_011501</name>
</gene>
<sequence length="120" mass="13938">MDDIWAIAIVSSDLSKWIVYLLMGLDMELEFDKYCRLDWSPTTVLPSPRHHSKVEKRITKGKPTCGNDRFSLKEDFTEINFHCYRSSSCKSIPSRTSRLEGNEVLKRGSVYQSSKKFRRG</sequence>
<dbReference type="OrthoDB" id="10533354at2759"/>
<evidence type="ECO:0000313" key="2">
    <source>
        <dbReference type="Proteomes" id="UP000325577"/>
    </source>
</evidence>
<proteinExistence type="predicted"/>
<dbReference type="AlphaFoldDB" id="A0A5J4ZSX3"/>
<keyword evidence="2" id="KW-1185">Reference proteome</keyword>
<accession>A0A5J4ZSX3</accession>
<organism evidence="1 2">
    <name type="scientific">Nyssa sinensis</name>
    <dbReference type="NCBI Taxonomy" id="561372"/>
    <lineage>
        <taxon>Eukaryota</taxon>
        <taxon>Viridiplantae</taxon>
        <taxon>Streptophyta</taxon>
        <taxon>Embryophyta</taxon>
        <taxon>Tracheophyta</taxon>
        <taxon>Spermatophyta</taxon>
        <taxon>Magnoliopsida</taxon>
        <taxon>eudicotyledons</taxon>
        <taxon>Gunneridae</taxon>
        <taxon>Pentapetalae</taxon>
        <taxon>asterids</taxon>
        <taxon>Cornales</taxon>
        <taxon>Nyssaceae</taxon>
        <taxon>Nyssa</taxon>
    </lineage>
</organism>
<dbReference type="EMBL" id="CM018048">
    <property type="protein sequence ID" value="KAA8520828.1"/>
    <property type="molecule type" value="Genomic_DNA"/>
</dbReference>
<reference evidence="1 2" key="1">
    <citation type="submission" date="2019-09" db="EMBL/GenBank/DDBJ databases">
        <title>A chromosome-level genome assembly of the Chinese tupelo Nyssa sinensis.</title>
        <authorList>
            <person name="Yang X."/>
            <person name="Kang M."/>
            <person name="Yang Y."/>
            <person name="Xiong H."/>
            <person name="Wang M."/>
            <person name="Zhang Z."/>
            <person name="Wang Z."/>
            <person name="Wu H."/>
            <person name="Ma T."/>
            <person name="Liu J."/>
            <person name="Xi Z."/>
        </authorList>
    </citation>
    <scope>NUCLEOTIDE SEQUENCE [LARGE SCALE GENOMIC DNA]</scope>
    <source>
        <strain evidence="1">J267</strain>
        <tissue evidence="1">Leaf</tissue>
    </source>
</reference>
<dbReference type="Proteomes" id="UP000325577">
    <property type="component" value="Linkage Group LG5"/>
</dbReference>